<dbReference type="Pfam" id="PF04392">
    <property type="entry name" value="ABC_sub_bind"/>
    <property type="match status" value="1"/>
</dbReference>
<proteinExistence type="predicted"/>
<dbReference type="InterPro" id="IPR028082">
    <property type="entry name" value="Peripla_BP_I"/>
</dbReference>
<dbReference type="InterPro" id="IPR007487">
    <property type="entry name" value="ABC_transpt-TYRBP-like"/>
</dbReference>
<organism evidence="1 2">
    <name type="scientific">Paenibacillus cisolokensis</name>
    <dbReference type="NCBI Taxonomy" id="1658519"/>
    <lineage>
        <taxon>Bacteria</taxon>
        <taxon>Bacillati</taxon>
        <taxon>Bacillota</taxon>
        <taxon>Bacilli</taxon>
        <taxon>Bacillales</taxon>
        <taxon>Paenibacillaceae</taxon>
        <taxon>Paenibacillus</taxon>
    </lineage>
</organism>
<comment type="caution">
    <text evidence="1">The sequence shown here is derived from an EMBL/GenBank/DDBJ whole genome shotgun (WGS) entry which is preliminary data.</text>
</comment>
<evidence type="ECO:0000313" key="2">
    <source>
        <dbReference type="Proteomes" id="UP000680304"/>
    </source>
</evidence>
<dbReference type="Gene3D" id="3.40.50.2300">
    <property type="match status" value="1"/>
</dbReference>
<accession>A0ABQ4NC84</accession>
<dbReference type="Proteomes" id="UP000680304">
    <property type="component" value="Unassembled WGS sequence"/>
</dbReference>
<sequence>MSKNAKEALAKHGIELVEAAITNSSEVKQAAESLVGRVDAFFITLDNRVVSAVDSIIQVANANDIPFFSSDRDTVEKGAFATVGFKYYDHGYQVGEMAVDILKTARIRAT</sequence>
<dbReference type="PANTHER" id="PTHR35271">
    <property type="entry name" value="ABC TRANSPORTER, SUBSTRATE-BINDING LIPOPROTEIN-RELATED"/>
    <property type="match status" value="1"/>
</dbReference>
<dbReference type="SUPFAM" id="SSF53822">
    <property type="entry name" value="Periplasmic binding protein-like I"/>
    <property type="match status" value="1"/>
</dbReference>
<reference evidence="1 2" key="1">
    <citation type="submission" date="2021-04" db="EMBL/GenBank/DDBJ databases">
        <title>Draft genome sequence of Paenibacillus cisolokensis, LC2-13A.</title>
        <authorList>
            <person name="Uke A."/>
            <person name="Chhe C."/>
            <person name="Baramee S."/>
            <person name="Kosugi A."/>
        </authorList>
    </citation>
    <scope>NUCLEOTIDE SEQUENCE [LARGE SCALE GENOMIC DNA]</scope>
    <source>
        <strain evidence="1 2">LC2-13A</strain>
    </source>
</reference>
<evidence type="ECO:0008006" key="3">
    <source>
        <dbReference type="Google" id="ProtNLM"/>
    </source>
</evidence>
<dbReference type="EMBL" id="BOVJ01000155">
    <property type="protein sequence ID" value="GIQ65832.1"/>
    <property type="molecule type" value="Genomic_DNA"/>
</dbReference>
<gene>
    <name evidence="1" type="ORF">PACILC2_44000</name>
</gene>
<keyword evidence="2" id="KW-1185">Reference proteome</keyword>
<evidence type="ECO:0000313" key="1">
    <source>
        <dbReference type="EMBL" id="GIQ65832.1"/>
    </source>
</evidence>
<dbReference type="PANTHER" id="PTHR35271:SF1">
    <property type="entry name" value="ABC TRANSPORTER, SUBSTRATE-BINDING LIPOPROTEIN"/>
    <property type="match status" value="1"/>
</dbReference>
<protein>
    <recommendedName>
        <fullName evidence="3">Periplasmic binding protein domain-containing protein</fullName>
    </recommendedName>
</protein>
<name>A0ABQ4NC84_9BACL</name>